<feature type="transmembrane region" description="Helical" evidence="6">
    <location>
        <begin position="212"/>
        <end position="233"/>
    </location>
</feature>
<comment type="caution">
    <text evidence="7">The sequence shown here is derived from an EMBL/GenBank/DDBJ whole genome shotgun (WGS) entry which is preliminary data.</text>
</comment>
<dbReference type="RefSeq" id="WP_135623640.1">
    <property type="nucleotide sequence ID" value="NZ_RQGD01000025.1"/>
</dbReference>
<evidence type="ECO:0000256" key="4">
    <source>
        <dbReference type="ARBA" id="ARBA00022989"/>
    </source>
</evidence>
<keyword evidence="3 6" id="KW-0812">Transmembrane</keyword>
<evidence type="ECO:0000256" key="5">
    <source>
        <dbReference type="ARBA" id="ARBA00023136"/>
    </source>
</evidence>
<evidence type="ECO:0000256" key="6">
    <source>
        <dbReference type="SAM" id="Phobius"/>
    </source>
</evidence>
<dbReference type="InterPro" id="IPR051449">
    <property type="entry name" value="ABC-2_transporter_component"/>
</dbReference>
<name>A0A4R9K1X1_9LEPT</name>
<dbReference type="GO" id="GO:0140359">
    <property type="term" value="F:ABC-type transporter activity"/>
    <property type="evidence" value="ECO:0007669"/>
    <property type="project" value="InterPro"/>
</dbReference>
<keyword evidence="8" id="KW-1185">Reference proteome</keyword>
<proteinExistence type="predicted"/>
<comment type="subcellular location">
    <subcellularLocation>
        <location evidence="1">Cell membrane</location>
        <topology evidence="1">Multi-pass membrane protein</topology>
    </subcellularLocation>
</comment>
<organism evidence="7 8">
    <name type="scientific">Leptospira ognonensis</name>
    <dbReference type="NCBI Taxonomy" id="2484945"/>
    <lineage>
        <taxon>Bacteria</taxon>
        <taxon>Pseudomonadati</taxon>
        <taxon>Spirochaetota</taxon>
        <taxon>Spirochaetia</taxon>
        <taxon>Leptospirales</taxon>
        <taxon>Leptospiraceae</taxon>
        <taxon>Leptospira</taxon>
    </lineage>
</organism>
<evidence type="ECO:0000313" key="7">
    <source>
        <dbReference type="EMBL" id="TGL59116.1"/>
    </source>
</evidence>
<keyword evidence="2" id="KW-1003">Cell membrane</keyword>
<keyword evidence="5 6" id="KW-0472">Membrane</keyword>
<feature type="transmembrane region" description="Helical" evidence="6">
    <location>
        <begin position="98"/>
        <end position="121"/>
    </location>
</feature>
<dbReference type="Proteomes" id="UP000297693">
    <property type="component" value="Unassembled WGS sequence"/>
</dbReference>
<dbReference type="OrthoDB" id="340500at2"/>
<evidence type="ECO:0000313" key="8">
    <source>
        <dbReference type="Proteomes" id="UP000297693"/>
    </source>
</evidence>
<evidence type="ECO:0000256" key="2">
    <source>
        <dbReference type="ARBA" id="ARBA00022475"/>
    </source>
</evidence>
<dbReference type="EMBL" id="RQGD01000025">
    <property type="protein sequence ID" value="TGL59116.1"/>
    <property type="molecule type" value="Genomic_DNA"/>
</dbReference>
<reference evidence="7" key="1">
    <citation type="journal article" date="2019" name="PLoS Negl. Trop. Dis.">
        <title>Revisiting the worldwide diversity of Leptospira species in the environment.</title>
        <authorList>
            <person name="Vincent A.T."/>
            <person name="Schiettekatte O."/>
            <person name="Bourhy P."/>
            <person name="Veyrier F.J."/>
            <person name="Picardeau M."/>
        </authorList>
    </citation>
    <scope>NUCLEOTIDE SEQUENCE [LARGE SCALE GENOMIC DNA]</scope>
    <source>
        <strain evidence="7">201702476</strain>
    </source>
</reference>
<dbReference type="PANTHER" id="PTHR30294">
    <property type="entry name" value="MEMBRANE COMPONENT OF ABC TRANSPORTER YHHJ-RELATED"/>
    <property type="match status" value="1"/>
</dbReference>
<feature type="transmembrane region" description="Helical" evidence="6">
    <location>
        <begin position="55"/>
        <end position="77"/>
    </location>
</feature>
<dbReference type="GO" id="GO:0005886">
    <property type="term" value="C:plasma membrane"/>
    <property type="evidence" value="ECO:0007669"/>
    <property type="project" value="UniProtKB-SubCell"/>
</dbReference>
<dbReference type="Pfam" id="PF12679">
    <property type="entry name" value="ABC2_membrane_2"/>
    <property type="match status" value="1"/>
</dbReference>
<feature type="transmembrane region" description="Helical" evidence="6">
    <location>
        <begin position="133"/>
        <end position="156"/>
    </location>
</feature>
<gene>
    <name evidence="7" type="ORF">EHQ58_09370</name>
</gene>
<evidence type="ECO:0000256" key="1">
    <source>
        <dbReference type="ARBA" id="ARBA00004651"/>
    </source>
</evidence>
<keyword evidence="4 6" id="KW-1133">Transmembrane helix</keyword>
<accession>A0A4R9K1X1</accession>
<protein>
    <submittedName>
        <fullName evidence="7">ABC transporter permease</fullName>
    </submittedName>
</protein>
<feature type="transmembrane region" description="Helical" evidence="6">
    <location>
        <begin position="168"/>
        <end position="188"/>
    </location>
</feature>
<feature type="transmembrane region" description="Helical" evidence="6">
    <location>
        <begin position="21"/>
        <end position="43"/>
    </location>
</feature>
<dbReference type="PANTHER" id="PTHR30294:SF29">
    <property type="entry name" value="MULTIDRUG ABC TRANSPORTER PERMEASE YBHS-RELATED"/>
    <property type="match status" value="1"/>
</dbReference>
<dbReference type="AlphaFoldDB" id="A0A4R9K1X1"/>
<evidence type="ECO:0000256" key="3">
    <source>
        <dbReference type="ARBA" id="ARBA00022692"/>
    </source>
</evidence>
<sequence>MNFQTSLWIYKKELKLFFGTYMGPLVLGGTAFLNALFIMILNFNGRANYEEATVVTFVSFMTTILIAMIIISMGSIVEEKNKGTLELLFTSPITDVDIVIGKFLFGVTICAIITVFINGLFPILLYSYWQAPLYIVISGMIGVFLLGTFTYTVGLFASSLAKSQMISLLISVVIILTLWVVGYFSHLFQSTTRKVLFHLHIFSHFISFSKGVLPLTGIIFFISGTFLFLYLTVKVLESRRWRG</sequence>